<dbReference type="InterPro" id="IPR036566">
    <property type="entry name" value="PYNP-like_C_sf"/>
</dbReference>
<dbReference type="InterPro" id="IPR018723">
    <property type="entry name" value="DUF2254_membrane"/>
</dbReference>
<organism evidence="3 4">
    <name type="scientific">Legionella pneumophila</name>
    <dbReference type="NCBI Taxonomy" id="446"/>
    <lineage>
        <taxon>Bacteria</taxon>
        <taxon>Pseudomonadati</taxon>
        <taxon>Pseudomonadota</taxon>
        <taxon>Gammaproteobacteria</taxon>
        <taxon>Legionellales</taxon>
        <taxon>Legionellaceae</taxon>
        <taxon>Legionella</taxon>
    </lineage>
</organism>
<feature type="transmembrane region" description="Helical" evidence="2">
    <location>
        <begin position="101"/>
        <end position="121"/>
    </location>
</feature>
<keyword evidence="2" id="KW-0472">Membrane</keyword>
<dbReference type="GO" id="GO:0006213">
    <property type="term" value="P:pyrimidine nucleoside metabolic process"/>
    <property type="evidence" value="ECO:0007669"/>
    <property type="project" value="InterPro"/>
</dbReference>
<dbReference type="EMBL" id="UGOL01000001">
    <property type="protein sequence ID" value="STX79286.1"/>
    <property type="molecule type" value="Genomic_DNA"/>
</dbReference>
<dbReference type="Proteomes" id="UP000254631">
    <property type="component" value="Unassembled WGS sequence"/>
</dbReference>
<feature type="transmembrane region" description="Helical" evidence="2">
    <location>
        <begin position="59"/>
        <end position="81"/>
    </location>
</feature>
<evidence type="ECO:0000313" key="4">
    <source>
        <dbReference type="Proteomes" id="UP000254631"/>
    </source>
</evidence>
<gene>
    <name evidence="3" type="ORF">NCTC12000_01275</name>
</gene>
<dbReference type="AlphaFoldDB" id="A0A378K3C1"/>
<evidence type="ECO:0000256" key="1">
    <source>
        <dbReference type="ARBA" id="ARBA00022679"/>
    </source>
</evidence>
<keyword evidence="1" id="KW-0808">Transferase</keyword>
<keyword evidence="2" id="KW-1133">Transmembrane helix</keyword>
<evidence type="ECO:0000313" key="3">
    <source>
        <dbReference type="EMBL" id="STX79286.1"/>
    </source>
</evidence>
<sequence length="432" mass="49385">MAINRVTRQKFSLLINKAWFLPLMISIAINLTGITLILLSKNINGFYLSISTESQQTIISITSGSLMTLIGLTFSISMLILSTVSNQFGPRLLPNFLESRITQTTLGFFLGTFVFSLYCIYFKSNDVIRSLQTFYVLFLTILCLIILIVFINKVVQSIQIDYILALVIEKTKSAISLNFPKKNKITELINEKYRLQAKEKKIIYSECSGYVQGIDYNQIKKIAYDHHVQIFILIRAGDYVYKKSPILELYSDKSADYELLAPSIMLACININHARLLNQDIEFGFEQVAEIAVRALSPGINDPYTARQSVFLLGELFLYIDQYDIEQDKLYYGKNIVGQYRGFTYKGIIDSALARLRQAATRDLTVILTIYDLVIQLSSLLNNKSMIKALLSHTHSLKEIINNEKLSKYDEEAFNEREKQLTKIENYLSNSD</sequence>
<dbReference type="RefSeq" id="WP_027219581.1">
    <property type="nucleotide sequence ID" value="NZ_BAZA01000116.1"/>
</dbReference>
<feature type="transmembrane region" description="Helical" evidence="2">
    <location>
        <begin position="133"/>
        <end position="151"/>
    </location>
</feature>
<dbReference type="GO" id="GO:0016763">
    <property type="term" value="F:pentosyltransferase activity"/>
    <property type="evidence" value="ECO:0007669"/>
    <property type="project" value="InterPro"/>
</dbReference>
<keyword evidence="2" id="KW-0812">Transmembrane</keyword>
<evidence type="ECO:0000256" key="2">
    <source>
        <dbReference type="SAM" id="Phobius"/>
    </source>
</evidence>
<feature type="transmembrane region" description="Helical" evidence="2">
    <location>
        <begin position="20"/>
        <end position="39"/>
    </location>
</feature>
<accession>A0A378K3C1</accession>
<protein>
    <submittedName>
        <fullName evidence="3">Predicted membrane protein (DUF2254)</fullName>
    </submittedName>
</protein>
<proteinExistence type="predicted"/>
<reference evidence="3 4" key="1">
    <citation type="submission" date="2018-06" db="EMBL/GenBank/DDBJ databases">
        <authorList>
            <consortium name="Pathogen Informatics"/>
            <person name="Doyle S."/>
        </authorList>
    </citation>
    <scope>NUCLEOTIDE SEQUENCE [LARGE SCALE GENOMIC DNA]</scope>
    <source>
        <strain evidence="3 4">NCTC12000</strain>
    </source>
</reference>
<name>A0A378K3C1_LEGPN</name>
<dbReference type="SUPFAM" id="SSF54680">
    <property type="entry name" value="Pyrimidine nucleoside phosphorylase C-terminal domain"/>
    <property type="match status" value="1"/>
</dbReference>
<dbReference type="Pfam" id="PF10011">
    <property type="entry name" value="DUF2254"/>
    <property type="match status" value="1"/>
</dbReference>